<comment type="caution">
    <text evidence="6">The sequence shown here is derived from an EMBL/GenBank/DDBJ whole genome shotgun (WGS) entry which is preliminary data.</text>
</comment>
<dbReference type="SMART" id="SM01179">
    <property type="entry name" value="DUF862"/>
    <property type="match status" value="1"/>
</dbReference>
<keyword evidence="7" id="KW-1185">Reference proteome</keyword>
<dbReference type="Pfam" id="PF05903">
    <property type="entry name" value="Peptidase_C97"/>
    <property type="match status" value="1"/>
</dbReference>
<dbReference type="PANTHER" id="PTHR12378:SF44">
    <property type="entry name" value="PPPDE DOMAIN-CONTAINING PROTEIN"/>
    <property type="match status" value="1"/>
</dbReference>
<feature type="region of interest" description="Disordered" evidence="4">
    <location>
        <begin position="260"/>
        <end position="328"/>
    </location>
</feature>
<sequence length="328" mass="36437">MSSGSTCREVVLHVYDVTKTGSEKTNNTVRKINRFFKDGIGVGGIFHSAVQVYGEEEWSFGLSYRGTGVSCCPVRQNPMYTFRESIVLGVTSFSNSEVNQILIQLSHEWPGCSYDVLSRNCNHFTNAFCQKLGARKIPGWVNRFAKSGYTANVVAETTALQFRQIKSDIANASRVAYEFMTGLGQKDQDNKHIDSLSFSLQVCQVEYRERERKTAKWRTSLSHIRKRLYMPKLMNKLPTTRCWRKLARLSLEEAGWRPIVIGGPDPDGEMDVGGRRQGGHLKPGLSARSYSPARGSGSPLAGRACSSCSDGGRARPPPHEIANVSDSD</sequence>
<reference evidence="7" key="1">
    <citation type="journal article" date="2019" name="Nat. Commun.">
        <title>The genome of broomcorn millet.</title>
        <authorList>
            <person name="Zou C."/>
            <person name="Miki D."/>
            <person name="Li D."/>
            <person name="Tang Q."/>
            <person name="Xiao L."/>
            <person name="Rajput S."/>
            <person name="Deng P."/>
            <person name="Jia W."/>
            <person name="Huang R."/>
            <person name="Zhang M."/>
            <person name="Sun Y."/>
            <person name="Hu J."/>
            <person name="Fu X."/>
            <person name="Schnable P.S."/>
            <person name="Li F."/>
            <person name="Zhang H."/>
            <person name="Feng B."/>
            <person name="Zhu X."/>
            <person name="Liu R."/>
            <person name="Schnable J.C."/>
            <person name="Zhu J.-K."/>
            <person name="Zhang H."/>
        </authorList>
    </citation>
    <scope>NUCLEOTIDE SEQUENCE [LARGE SCALE GENOMIC DNA]</scope>
</reference>
<dbReference type="PANTHER" id="PTHR12378">
    <property type="entry name" value="DESUMOYLATING ISOPEPTIDASE"/>
    <property type="match status" value="1"/>
</dbReference>
<evidence type="ECO:0000259" key="5">
    <source>
        <dbReference type="PROSITE" id="PS51858"/>
    </source>
</evidence>
<evidence type="ECO:0000256" key="2">
    <source>
        <dbReference type="ARBA" id="ARBA00022670"/>
    </source>
</evidence>
<dbReference type="OrthoDB" id="412286at2759"/>
<dbReference type="Proteomes" id="UP000275267">
    <property type="component" value="Unassembled WGS sequence"/>
</dbReference>
<protein>
    <submittedName>
        <fullName evidence="6">DeSI-like protein</fullName>
    </submittedName>
</protein>
<feature type="domain" description="PPPDE" evidence="5">
    <location>
        <begin position="8"/>
        <end position="157"/>
    </location>
</feature>
<evidence type="ECO:0000313" key="6">
    <source>
        <dbReference type="EMBL" id="RLN43316.1"/>
    </source>
</evidence>
<organism evidence="6 7">
    <name type="scientific">Panicum miliaceum</name>
    <name type="common">Proso millet</name>
    <name type="synonym">Broomcorn millet</name>
    <dbReference type="NCBI Taxonomy" id="4540"/>
    <lineage>
        <taxon>Eukaryota</taxon>
        <taxon>Viridiplantae</taxon>
        <taxon>Streptophyta</taxon>
        <taxon>Embryophyta</taxon>
        <taxon>Tracheophyta</taxon>
        <taxon>Spermatophyta</taxon>
        <taxon>Magnoliopsida</taxon>
        <taxon>Liliopsida</taxon>
        <taxon>Poales</taxon>
        <taxon>Poaceae</taxon>
        <taxon>PACMAD clade</taxon>
        <taxon>Panicoideae</taxon>
        <taxon>Panicodae</taxon>
        <taxon>Paniceae</taxon>
        <taxon>Panicinae</taxon>
        <taxon>Panicum</taxon>
        <taxon>Panicum sect. Panicum</taxon>
    </lineage>
</organism>
<dbReference type="PROSITE" id="PS51858">
    <property type="entry name" value="PPPDE"/>
    <property type="match status" value="1"/>
</dbReference>
<evidence type="ECO:0000256" key="3">
    <source>
        <dbReference type="ARBA" id="ARBA00022801"/>
    </source>
</evidence>
<gene>
    <name evidence="6" type="ORF">C2845_PM01G00560</name>
</gene>
<dbReference type="GO" id="GO:0006508">
    <property type="term" value="P:proteolysis"/>
    <property type="evidence" value="ECO:0007669"/>
    <property type="project" value="UniProtKB-KW"/>
</dbReference>
<evidence type="ECO:0000256" key="1">
    <source>
        <dbReference type="ARBA" id="ARBA00008140"/>
    </source>
</evidence>
<evidence type="ECO:0000256" key="4">
    <source>
        <dbReference type="SAM" id="MobiDB-lite"/>
    </source>
</evidence>
<evidence type="ECO:0000313" key="7">
    <source>
        <dbReference type="Proteomes" id="UP000275267"/>
    </source>
</evidence>
<dbReference type="GO" id="GO:0016579">
    <property type="term" value="P:protein deubiquitination"/>
    <property type="evidence" value="ECO:0007669"/>
    <property type="project" value="TreeGrafter"/>
</dbReference>
<dbReference type="InterPro" id="IPR008580">
    <property type="entry name" value="PPPDE_dom"/>
</dbReference>
<dbReference type="AlphaFoldDB" id="A0A3L6TUR7"/>
<dbReference type="GO" id="GO:0101005">
    <property type="term" value="F:deubiquitinase activity"/>
    <property type="evidence" value="ECO:0007669"/>
    <property type="project" value="TreeGrafter"/>
</dbReference>
<dbReference type="InterPro" id="IPR042266">
    <property type="entry name" value="PPPDE_sf"/>
</dbReference>
<name>A0A3L6TUR7_PANMI</name>
<dbReference type="Gene3D" id="3.90.1720.30">
    <property type="entry name" value="PPPDE domains"/>
    <property type="match status" value="1"/>
</dbReference>
<proteinExistence type="inferred from homology"/>
<dbReference type="EMBL" id="PQIB02000001">
    <property type="protein sequence ID" value="RLN43316.1"/>
    <property type="molecule type" value="Genomic_DNA"/>
</dbReference>
<accession>A0A3L6TUR7</accession>
<comment type="similarity">
    <text evidence="1">Belongs to the DeSI family.</text>
</comment>
<keyword evidence="2" id="KW-0645">Protease</keyword>
<keyword evidence="3" id="KW-0378">Hydrolase</keyword>
<dbReference type="STRING" id="4540.A0A3L6TUR7"/>